<reference evidence="1 2" key="1">
    <citation type="journal article" date="2021" name="Hortic Res">
        <title>High-quality reference genome and annotation aids understanding of berry development for evergreen blueberry (Vaccinium darrowii).</title>
        <authorList>
            <person name="Yu J."/>
            <person name="Hulse-Kemp A.M."/>
            <person name="Babiker E."/>
            <person name="Staton M."/>
        </authorList>
    </citation>
    <scope>NUCLEOTIDE SEQUENCE [LARGE SCALE GENOMIC DNA]</scope>
    <source>
        <strain evidence="2">cv. NJ 8807/NJ 8810</strain>
        <tissue evidence="1">Young leaf</tissue>
    </source>
</reference>
<dbReference type="EMBL" id="CM037154">
    <property type="protein sequence ID" value="KAH7860664.1"/>
    <property type="molecule type" value="Genomic_DNA"/>
</dbReference>
<proteinExistence type="predicted"/>
<accession>A0ACB7Z475</accession>
<protein>
    <submittedName>
        <fullName evidence="1">Uncharacterized protein</fullName>
    </submittedName>
</protein>
<evidence type="ECO:0000313" key="2">
    <source>
        <dbReference type="Proteomes" id="UP000828048"/>
    </source>
</evidence>
<organism evidence="1 2">
    <name type="scientific">Vaccinium darrowii</name>
    <dbReference type="NCBI Taxonomy" id="229202"/>
    <lineage>
        <taxon>Eukaryota</taxon>
        <taxon>Viridiplantae</taxon>
        <taxon>Streptophyta</taxon>
        <taxon>Embryophyta</taxon>
        <taxon>Tracheophyta</taxon>
        <taxon>Spermatophyta</taxon>
        <taxon>Magnoliopsida</taxon>
        <taxon>eudicotyledons</taxon>
        <taxon>Gunneridae</taxon>
        <taxon>Pentapetalae</taxon>
        <taxon>asterids</taxon>
        <taxon>Ericales</taxon>
        <taxon>Ericaceae</taxon>
        <taxon>Vaccinioideae</taxon>
        <taxon>Vaccinieae</taxon>
        <taxon>Vaccinium</taxon>
    </lineage>
</organism>
<comment type="caution">
    <text evidence="1">The sequence shown here is derived from an EMBL/GenBank/DDBJ whole genome shotgun (WGS) entry which is preliminary data.</text>
</comment>
<evidence type="ECO:0000313" key="1">
    <source>
        <dbReference type="EMBL" id="KAH7860664.1"/>
    </source>
</evidence>
<dbReference type="Proteomes" id="UP000828048">
    <property type="component" value="Chromosome 4"/>
</dbReference>
<sequence>MDGLQIVDPIGTAGGLVVLWKQDLKGQWDELLRYRQQSSGEWVLWGDFNDLLWEDEKQGGRRREAWSLRAFRHFVNNLGAIDLGFSGYPFTWANRRYGDGLVKERLDRVLVSSDWRLNYDRAMVKHLFTVGSDHVALLLDTNPPKMQGFRQFRFDSRWCEDSESHEVVKRSWNGAIRGSKMFEVFQKVKNCRKELRHWSKQKGFNARKKINDLQQRLEAIGSDQRSGEIGEVRALEKELSTAWDQEEKYWRQKARVNWMIQGDKNTAFFHAKVNQRRKRNVISGVQNSNGIWCDDPDEVANEFVQYFQEIFTSEGTEHMEEVTNTIHGRISETMNSRLTKDFSRGEIKKALFDMDPTKAPGADGMTAGKLAREGNFIRGAGSGKLSSMMSMKPFISLSWIFLENILQYPNIFDIGIELL</sequence>
<keyword evidence="2" id="KW-1185">Reference proteome</keyword>
<gene>
    <name evidence="1" type="ORF">Vadar_016489</name>
</gene>
<name>A0ACB7Z475_9ERIC</name>